<protein>
    <submittedName>
        <fullName evidence="10">Putative spermidine/putrescine transport system permease protein</fullName>
    </submittedName>
</protein>
<dbReference type="Pfam" id="PF00528">
    <property type="entry name" value="BPD_transp_1"/>
    <property type="match status" value="1"/>
</dbReference>
<organism evidence="10 11">
    <name type="scientific">Microvirga subterranea</name>
    <dbReference type="NCBI Taxonomy" id="186651"/>
    <lineage>
        <taxon>Bacteria</taxon>
        <taxon>Pseudomonadati</taxon>
        <taxon>Pseudomonadota</taxon>
        <taxon>Alphaproteobacteria</taxon>
        <taxon>Hyphomicrobiales</taxon>
        <taxon>Methylobacteriaceae</taxon>
        <taxon>Microvirga</taxon>
    </lineage>
</organism>
<keyword evidence="5 8" id="KW-0812">Transmembrane</keyword>
<dbReference type="SUPFAM" id="SSF161098">
    <property type="entry name" value="MetI-like"/>
    <property type="match status" value="1"/>
</dbReference>
<evidence type="ECO:0000256" key="4">
    <source>
        <dbReference type="ARBA" id="ARBA00022475"/>
    </source>
</evidence>
<evidence type="ECO:0000259" key="9">
    <source>
        <dbReference type="PROSITE" id="PS50928"/>
    </source>
</evidence>
<evidence type="ECO:0000313" key="10">
    <source>
        <dbReference type="EMBL" id="RDI60211.1"/>
    </source>
</evidence>
<evidence type="ECO:0000256" key="1">
    <source>
        <dbReference type="ARBA" id="ARBA00004651"/>
    </source>
</evidence>
<evidence type="ECO:0000256" key="5">
    <source>
        <dbReference type="ARBA" id="ARBA00022692"/>
    </source>
</evidence>
<gene>
    <name evidence="10" type="ORF">DES45_103473</name>
</gene>
<dbReference type="PROSITE" id="PS50928">
    <property type="entry name" value="ABC_TM1"/>
    <property type="match status" value="1"/>
</dbReference>
<dbReference type="AlphaFoldDB" id="A0A370HQI1"/>
<evidence type="ECO:0000256" key="7">
    <source>
        <dbReference type="ARBA" id="ARBA00023136"/>
    </source>
</evidence>
<proteinExistence type="inferred from homology"/>
<evidence type="ECO:0000313" key="11">
    <source>
        <dbReference type="Proteomes" id="UP000254925"/>
    </source>
</evidence>
<dbReference type="EMBL" id="QQBB01000003">
    <property type="protein sequence ID" value="RDI60211.1"/>
    <property type="molecule type" value="Genomic_DNA"/>
</dbReference>
<feature type="transmembrane region" description="Helical" evidence="8">
    <location>
        <begin position="21"/>
        <end position="43"/>
    </location>
</feature>
<dbReference type="Gene3D" id="1.10.3720.10">
    <property type="entry name" value="MetI-like"/>
    <property type="match status" value="1"/>
</dbReference>
<comment type="caution">
    <text evidence="10">The sequence shown here is derived from an EMBL/GenBank/DDBJ whole genome shotgun (WGS) entry which is preliminary data.</text>
</comment>
<feature type="domain" description="ABC transmembrane type-1" evidence="9">
    <location>
        <begin position="81"/>
        <end position="285"/>
    </location>
</feature>
<feature type="transmembrane region" description="Helical" evidence="8">
    <location>
        <begin position="80"/>
        <end position="104"/>
    </location>
</feature>
<dbReference type="InterPro" id="IPR035906">
    <property type="entry name" value="MetI-like_sf"/>
</dbReference>
<dbReference type="PANTHER" id="PTHR42929:SF5">
    <property type="entry name" value="ABC TRANSPORTER PERMEASE PROTEIN"/>
    <property type="match status" value="1"/>
</dbReference>
<comment type="subcellular location">
    <subcellularLocation>
        <location evidence="1 8">Cell membrane</location>
        <topology evidence="1 8">Multi-pass membrane protein</topology>
    </subcellularLocation>
</comment>
<keyword evidence="3 8" id="KW-0813">Transport</keyword>
<evidence type="ECO:0000256" key="2">
    <source>
        <dbReference type="ARBA" id="ARBA00007069"/>
    </source>
</evidence>
<keyword evidence="4" id="KW-1003">Cell membrane</keyword>
<keyword evidence="6 8" id="KW-1133">Transmembrane helix</keyword>
<feature type="transmembrane region" description="Helical" evidence="8">
    <location>
        <begin position="264"/>
        <end position="286"/>
    </location>
</feature>
<feature type="transmembrane region" description="Helical" evidence="8">
    <location>
        <begin position="208"/>
        <end position="237"/>
    </location>
</feature>
<dbReference type="Proteomes" id="UP000254925">
    <property type="component" value="Unassembled WGS sequence"/>
</dbReference>
<comment type="similarity">
    <text evidence="2">Belongs to the binding-protein-dependent transport system permease family. CysTW subfamily.</text>
</comment>
<feature type="transmembrane region" description="Helical" evidence="8">
    <location>
        <begin position="116"/>
        <end position="140"/>
    </location>
</feature>
<sequence>MTAIAAPSVPAMPRLALGRTGTATLLLLPIAIINAIGFILPVLNLARMSFNEALAGGGVREAFTLANWTGLFGDTFYVELIVNSITVSLGITLATLVVSYPIALYLHRSSGRWRTFLTVLVISPLLTSAVVRTYGWIALLADQGPIVSTIAAMGFSPPRLMFNTTGVIIGLTEILMPYMILSLLAGFGRLDPRVEEAAMTLGAPPARTFWRVILPLTLPGIALGCLLCFVLAVSSFITPKLLGGGRVFLLATEIYDQAIVTLNWPLAATLSMLVLIIFGAALAAYARVLRAID</sequence>
<dbReference type="CDD" id="cd06261">
    <property type="entry name" value="TM_PBP2"/>
    <property type="match status" value="1"/>
</dbReference>
<dbReference type="PANTHER" id="PTHR42929">
    <property type="entry name" value="INNER MEMBRANE ABC TRANSPORTER PERMEASE PROTEIN YDCU-RELATED-RELATED"/>
    <property type="match status" value="1"/>
</dbReference>
<keyword evidence="7 8" id="KW-0472">Membrane</keyword>
<evidence type="ECO:0000256" key="3">
    <source>
        <dbReference type="ARBA" id="ARBA00022448"/>
    </source>
</evidence>
<dbReference type="GO" id="GO:0055085">
    <property type="term" value="P:transmembrane transport"/>
    <property type="evidence" value="ECO:0007669"/>
    <property type="project" value="InterPro"/>
</dbReference>
<dbReference type="OrthoDB" id="9807047at2"/>
<accession>A0A370HQI1</accession>
<evidence type="ECO:0000256" key="8">
    <source>
        <dbReference type="RuleBase" id="RU363032"/>
    </source>
</evidence>
<keyword evidence="11" id="KW-1185">Reference proteome</keyword>
<dbReference type="GO" id="GO:0005886">
    <property type="term" value="C:plasma membrane"/>
    <property type="evidence" value="ECO:0007669"/>
    <property type="project" value="UniProtKB-SubCell"/>
</dbReference>
<evidence type="ECO:0000256" key="6">
    <source>
        <dbReference type="ARBA" id="ARBA00022989"/>
    </source>
</evidence>
<name>A0A370HQI1_9HYPH</name>
<feature type="transmembrane region" description="Helical" evidence="8">
    <location>
        <begin position="160"/>
        <end position="187"/>
    </location>
</feature>
<reference evidence="10 11" key="1">
    <citation type="submission" date="2018-07" db="EMBL/GenBank/DDBJ databases">
        <title>Genomic Encyclopedia of Type Strains, Phase IV (KMG-IV): sequencing the most valuable type-strain genomes for metagenomic binning, comparative biology and taxonomic classification.</title>
        <authorList>
            <person name="Goeker M."/>
        </authorList>
    </citation>
    <scope>NUCLEOTIDE SEQUENCE [LARGE SCALE GENOMIC DNA]</scope>
    <source>
        <strain evidence="10 11">DSM 14364</strain>
    </source>
</reference>
<dbReference type="InterPro" id="IPR000515">
    <property type="entry name" value="MetI-like"/>
</dbReference>